<reference evidence="10 11" key="1">
    <citation type="submission" date="2017-10" db="EMBL/GenBank/DDBJ databases">
        <title>Novel microbial diversity and functional potential in the marine mammal oral microbiome.</title>
        <authorList>
            <person name="Dudek N.K."/>
            <person name="Sun C.L."/>
            <person name="Burstein D."/>
            <person name="Kantor R.S."/>
            <person name="Aliaga Goltsman D.S."/>
            <person name="Bik E.M."/>
            <person name="Thomas B.C."/>
            <person name="Banfield J.F."/>
            <person name="Relman D.A."/>
        </authorList>
    </citation>
    <scope>NUCLEOTIDE SEQUENCE [LARGE SCALE GENOMIC DNA]</scope>
    <source>
        <strain evidence="10">DOLJORAL78_61_10</strain>
    </source>
</reference>
<dbReference type="SUPFAM" id="SSF53697">
    <property type="entry name" value="SIS domain"/>
    <property type="match status" value="1"/>
</dbReference>
<dbReference type="AlphaFoldDB" id="A0A2G6K8E8"/>
<evidence type="ECO:0000256" key="4">
    <source>
        <dbReference type="ARBA" id="ARBA00022576"/>
    </source>
</evidence>
<evidence type="ECO:0000256" key="2">
    <source>
        <dbReference type="ARBA" id="ARBA00012916"/>
    </source>
</evidence>
<dbReference type="Gene3D" id="3.40.50.10490">
    <property type="entry name" value="Glucose-6-phosphate isomerase like protein, domain 1"/>
    <property type="match status" value="2"/>
</dbReference>
<dbReference type="GO" id="GO:0004360">
    <property type="term" value="F:glutamine-fructose-6-phosphate transaminase (isomerizing) activity"/>
    <property type="evidence" value="ECO:0007669"/>
    <property type="project" value="UniProtKB-EC"/>
</dbReference>
<evidence type="ECO:0000256" key="6">
    <source>
        <dbReference type="ARBA" id="ARBA00022737"/>
    </source>
</evidence>
<evidence type="ECO:0000259" key="8">
    <source>
        <dbReference type="PROSITE" id="PS51278"/>
    </source>
</evidence>
<keyword evidence="6" id="KW-0677">Repeat</keyword>
<evidence type="ECO:0000256" key="7">
    <source>
        <dbReference type="ARBA" id="ARBA00022962"/>
    </source>
</evidence>
<dbReference type="InterPro" id="IPR035466">
    <property type="entry name" value="GlmS/AgaS_SIS"/>
</dbReference>
<dbReference type="EC" id="2.6.1.16" evidence="2"/>
<evidence type="ECO:0000256" key="3">
    <source>
        <dbReference type="ARBA" id="ARBA00016090"/>
    </source>
</evidence>
<dbReference type="Pfam" id="PF13522">
    <property type="entry name" value="GATase_6"/>
    <property type="match status" value="1"/>
</dbReference>
<dbReference type="InterPro" id="IPR017932">
    <property type="entry name" value="GATase_2_dom"/>
</dbReference>
<keyword evidence="4" id="KW-0032">Aminotransferase</keyword>
<keyword evidence="7" id="KW-0315">Glutamine amidotransferase</keyword>
<comment type="caution">
    <text evidence="10">The sequence shown here is derived from an EMBL/GenBank/DDBJ whole genome shotgun (WGS) entry which is preliminary data.</text>
</comment>
<feature type="domain" description="Glutamine amidotransferase type-2" evidence="8">
    <location>
        <begin position="120"/>
        <end position="406"/>
    </location>
</feature>
<dbReference type="PROSITE" id="PS51464">
    <property type="entry name" value="SIS"/>
    <property type="match status" value="1"/>
</dbReference>
<dbReference type="PANTHER" id="PTHR10937">
    <property type="entry name" value="GLUCOSAMINE--FRUCTOSE-6-PHOSPHATE AMINOTRANSFERASE, ISOMERIZING"/>
    <property type="match status" value="1"/>
</dbReference>
<proteinExistence type="predicted"/>
<dbReference type="InterPro" id="IPR046348">
    <property type="entry name" value="SIS_dom_sf"/>
</dbReference>
<comment type="catalytic activity">
    <reaction evidence="1">
        <text>D-fructose 6-phosphate + L-glutamine = D-glucosamine 6-phosphate + L-glutamate</text>
        <dbReference type="Rhea" id="RHEA:13237"/>
        <dbReference type="ChEBI" id="CHEBI:29985"/>
        <dbReference type="ChEBI" id="CHEBI:58359"/>
        <dbReference type="ChEBI" id="CHEBI:58725"/>
        <dbReference type="ChEBI" id="CHEBI:61527"/>
        <dbReference type="EC" id="2.6.1.16"/>
    </reaction>
</comment>
<dbReference type="Gene3D" id="3.60.20.10">
    <property type="entry name" value="Glutamine Phosphoribosylpyrophosphate, subunit 1, domain 1"/>
    <property type="match status" value="1"/>
</dbReference>
<dbReference type="SUPFAM" id="SSF56235">
    <property type="entry name" value="N-terminal nucleophile aminohydrolases (Ntn hydrolases)"/>
    <property type="match status" value="1"/>
</dbReference>
<dbReference type="InterPro" id="IPR029055">
    <property type="entry name" value="Ntn_hydrolases_N"/>
</dbReference>
<dbReference type="Pfam" id="PF01380">
    <property type="entry name" value="SIS"/>
    <property type="match status" value="1"/>
</dbReference>
<gene>
    <name evidence="10" type="ORF">CSA55_04380</name>
</gene>
<sequence length="1111" mass="118613">MCGIVGILSRRSSRPVPVPDDLIAELDRAIAATDLTVTISTISQVDAALKGTPGILALANRPDHVAQITDRLDRLDAISAEADARLDQVDAAELEARSAESLALRDALWAVRQDRLPAIAAVGAMVGDQISESSVAAYLAIYQGLAALDRLEVRGRDSAGIHIFVTGHDLDLTSAPIRQGIAERSADPTQPSGSVHLDGTTLSFVYKEAAEIGELGDNTRILRQELLADDLLRQAVSGPNAQVAVIGHTRWASVGIISVPNTHPVDSRELGAQRGPYVVAALNGDVDNHADLRVRHDLNIHPHITTDAKIIPTLVSRHAERTTTMTEAFQRTVSSFEGSVAIAAMSADEPDVMMLALHGSGQGLYVGMADDAYVVASEPYGVVEETPVYVRLDGEHGGEIVTLDRSQAGTLEGIRRIGYDGSDHPVSDADVTEAGVTTRDIDRGGAPHYLLKEIGESPRSFRTTLRGRIVDRDGVLHAEVGDVTLSKEIRHRLAEHTITRVNVIGQGTAAVAGQGVARILGELADGDLEVVAVTATELSGFLLQPDMSDTLVIAVSQSGTTTDTNTTVDLLSSRGAAVVAIVNRRASDLAQKADGVIYTSDGRDVEMSVASTKAFYSQIAAGAVLACAITAAAGIGSNQRRHDLLTGLVAMPDAMDEVLTVRPDVAEAAQRYAPTKRYWAVVGNGPNLVAAEEVRIKLSELCYKSIAADVTEDKKHIDLSSEPLIFVCAAGLRGSIADDVAKETAIFLAHKALPIVVADRGETRYRSVATIEVPPVDPALGFVLSAMVGHLFGYEAARAIDVSARPLREARDLIDHAVVESTTGDEVLARVRAEIPPVSRRFVDGLRAQRYDGHLEASTAVALIGRLTDLAAPNPVEAFSQATGKVGTPAALIDDLVAALTDAINELTRPIDAIKHQAKTVTVGISRSDEGILDRLLVETVLDAGVGRDVVSYRVLKVLAALSPAVAQVTGFTRYRIEGAQITIVDRAGISRGLSSRVDLDHRLMGTKHRVAEAQDVLVARGRRDQRTMIFVPEVRSGVCTGITLVHVRFHDRLSADVMRTVLQGYDDRYARLVDWVTETEGEFDHAILANLDVAELLIAPLSSVADTWRS</sequence>
<organism evidence="10 11">
    <name type="scientific">Ilumatobacter coccineus</name>
    <dbReference type="NCBI Taxonomy" id="467094"/>
    <lineage>
        <taxon>Bacteria</taxon>
        <taxon>Bacillati</taxon>
        <taxon>Actinomycetota</taxon>
        <taxon>Acidimicrobiia</taxon>
        <taxon>Acidimicrobiales</taxon>
        <taxon>Ilumatobacteraceae</taxon>
        <taxon>Ilumatobacter</taxon>
    </lineage>
</organism>
<evidence type="ECO:0000256" key="1">
    <source>
        <dbReference type="ARBA" id="ARBA00001031"/>
    </source>
</evidence>
<dbReference type="GO" id="GO:0097367">
    <property type="term" value="F:carbohydrate derivative binding"/>
    <property type="evidence" value="ECO:0007669"/>
    <property type="project" value="InterPro"/>
</dbReference>
<feature type="domain" description="SIS" evidence="9">
    <location>
        <begin position="489"/>
        <end position="640"/>
    </location>
</feature>
<dbReference type="GO" id="GO:0006002">
    <property type="term" value="P:fructose 6-phosphate metabolic process"/>
    <property type="evidence" value="ECO:0007669"/>
    <property type="project" value="TreeGrafter"/>
</dbReference>
<dbReference type="GO" id="GO:0006487">
    <property type="term" value="P:protein N-linked glycosylation"/>
    <property type="evidence" value="ECO:0007669"/>
    <property type="project" value="TreeGrafter"/>
</dbReference>
<evidence type="ECO:0000313" key="11">
    <source>
        <dbReference type="Proteomes" id="UP000230914"/>
    </source>
</evidence>
<protein>
    <recommendedName>
        <fullName evidence="3">Glutamine--fructose-6-phosphate aminotransferase [isomerizing]</fullName>
        <ecNumber evidence="2">2.6.1.16</ecNumber>
    </recommendedName>
</protein>
<name>A0A2G6K8E8_9ACTN</name>
<dbReference type="PROSITE" id="PS51278">
    <property type="entry name" value="GATASE_TYPE_2"/>
    <property type="match status" value="1"/>
</dbReference>
<keyword evidence="5" id="KW-0808">Transferase</keyword>
<evidence type="ECO:0000256" key="5">
    <source>
        <dbReference type="ARBA" id="ARBA00022679"/>
    </source>
</evidence>
<evidence type="ECO:0000313" key="10">
    <source>
        <dbReference type="EMBL" id="PIE31976.1"/>
    </source>
</evidence>
<evidence type="ECO:0000259" key="9">
    <source>
        <dbReference type="PROSITE" id="PS51464"/>
    </source>
</evidence>
<dbReference type="CDD" id="cd05008">
    <property type="entry name" value="SIS_GlmS_GlmD_1"/>
    <property type="match status" value="1"/>
</dbReference>
<dbReference type="Proteomes" id="UP000230914">
    <property type="component" value="Unassembled WGS sequence"/>
</dbReference>
<accession>A0A2G6K8E8</accession>
<dbReference type="GO" id="GO:0006047">
    <property type="term" value="P:UDP-N-acetylglucosamine metabolic process"/>
    <property type="evidence" value="ECO:0007669"/>
    <property type="project" value="TreeGrafter"/>
</dbReference>
<dbReference type="PANTHER" id="PTHR10937:SF0">
    <property type="entry name" value="GLUTAMINE--FRUCTOSE-6-PHOSPHATE TRANSAMINASE (ISOMERIZING)"/>
    <property type="match status" value="1"/>
</dbReference>
<dbReference type="EMBL" id="PDSL01000057">
    <property type="protein sequence ID" value="PIE31976.1"/>
    <property type="molecule type" value="Genomic_DNA"/>
</dbReference>
<dbReference type="InterPro" id="IPR001347">
    <property type="entry name" value="SIS_dom"/>
</dbReference>